<dbReference type="PANTHER" id="PTHR24409">
    <property type="entry name" value="ZINC FINGER PROTEIN 142"/>
    <property type="match status" value="1"/>
</dbReference>
<dbReference type="GO" id="GO:0000977">
    <property type="term" value="F:RNA polymerase II transcription regulatory region sequence-specific DNA binding"/>
    <property type="evidence" value="ECO:0007669"/>
    <property type="project" value="TreeGrafter"/>
</dbReference>
<feature type="domain" description="C2H2-type" evidence="8">
    <location>
        <begin position="289"/>
        <end position="316"/>
    </location>
</feature>
<organism evidence="9 10">
    <name type="scientific">Leptidea sinapis</name>
    <dbReference type="NCBI Taxonomy" id="189913"/>
    <lineage>
        <taxon>Eukaryota</taxon>
        <taxon>Metazoa</taxon>
        <taxon>Ecdysozoa</taxon>
        <taxon>Arthropoda</taxon>
        <taxon>Hexapoda</taxon>
        <taxon>Insecta</taxon>
        <taxon>Pterygota</taxon>
        <taxon>Neoptera</taxon>
        <taxon>Endopterygota</taxon>
        <taxon>Lepidoptera</taxon>
        <taxon>Glossata</taxon>
        <taxon>Ditrysia</taxon>
        <taxon>Papilionoidea</taxon>
        <taxon>Pieridae</taxon>
        <taxon>Dismorphiinae</taxon>
        <taxon>Leptidea</taxon>
    </lineage>
</organism>
<dbReference type="PROSITE" id="PS50157">
    <property type="entry name" value="ZINC_FINGER_C2H2_2"/>
    <property type="match status" value="4"/>
</dbReference>
<evidence type="ECO:0000256" key="2">
    <source>
        <dbReference type="ARBA" id="ARBA00022723"/>
    </source>
</evidence>
<gene>
    <name evidence="9" type="ORF">LSINAPIS_LOCUS12460</name>
</gene>
<dbReference type="AlphaFoldDB" id="A0A5E4QWS2"/>
<dbReference type="GO" id="GO:0005634">
    <property type="term" value="C:nucleus"/>
    <property type="evidence" value="ECO:0007669"/>
    <property type="project" value="UniProtKB-SubCell"/>
</dbReference>
<evidence type="ECO:0000313" key="10">
    <source>
        <dbReference type="Proteomes" id="UP000324832"/>
    </source>
</evidence>
<dbReference type="Pfam" id="PF00096">
    <property type="entry name" value="zf-C2H2"/>
    <property type="match status" value="3"/>
</dbReference>
<comment type="subcellular location">
    <subcellularLocation>
        <location evidence="1">Nucleus</location>
    </subcellularLocation>
</comment>
<keyword evidence="5" id="KW-0862">Zinc</keyword>
<dbReference type="SUPFAM" id="SSF57667">
    <property type="entry name" value="beta-beta-alpha zinc fingers"/>
    <property type="match status" value="2"/>
</dbReference>
<evidence type="ECO:0000256" key="6">
    <source>
        <dbReference type="ARBA" id="ARBA00023242"/>
    </source>
</evidence>
<dbReference type="FunFam" id="3.30.160.60:FF:001049">
    <property type="entry name" value="zinc finger protein 319"/>
    <property type="match status" value="1"/>
</dbReference>
<keyword evidence="2" id="KW-0479">Metal-binding</keyword>
<dbReference type="Gene3D" id="3.30.160.60">
    <property type="entry name" value="Classic Zinc Finger"/>
    <property type="match status" value="3"/>
</dbReference>
<dbReference type="PANTHER" id="PTHR24409:SF295">
    <property type="entry name" value="AZ2-RELATED"/>
    <property type="match status" value="1"/>
</dbReference>
<feature type="non-terminal residue" evidence="9">
    <location>
        <position position="381"/>
    </location>
</feature>
<dbReference type="InterPro" id="IPR013087">
    <property type="entry name" value="Znf_C2H2_type"/>
</dbReference>
<dbReference type="InterPro" id="IPR036236">
    <property type="entry name" value="Znf_C2H2_sf"/>
</dbReference>
<evidence type="ECO:0000313" key="9">
    <source>
        <dbReference type="EMBL" id="VVD02192.1"/>
    </source>
</evidence>
<keyword evidence="6" id="KW-0539">Nucleus</keyword>
<sequence>MASKTVRKVNVIPLPKIIKCKLCSKGFVTQIALNNHAKIEHIEEYLNGEDLCVRRKLTDEEKKEIQLKTEKLLSSMKPVRLSALASAEASYMIIKDEDAVRAVEEQEVRSAPKKRMRVEKERKEKEPKAITGPFECLQPSTLNPSGKCHQMFFSCCDYSTHFREEHTRRRKGFKCQVCEKPLSGDLPFTCSKCGAAFVGGEQLAAHAGGPQCAAARGLKQYACGECGKRFAQAGGLQQHARSLCNYGLEQHLRIHTKSRPYRCVVCEKTFCQSVHLTQHMRTHTNVMPFQCAVCQKRFKQSSHLNYHLRYHSPQMTDQQQNEPEVTILLPEGAVEPDVTIEQPEEVEEVDAQDLVAEEVEEVEVADLSEFIDEDGAVLHEA</sequence>
<name>A0A5E4QWS2_9NEOP</name>
<dbReference type="PROSITE" id="PS00028">
    <property type="entry name" value="ZINC_FINGER_C2H2_1"/>
    <property type="match status" value="3"/>
</dbReference>
<proteinExistence type="predicted"/>
<evidence type="ECO:0000256" key="4">
    <source>
        <dbReference type="ARBA" id="ARBA00022771"/>
    </source>
</evidence>
<keyword evidence="3" id="KW-0677">Repeat</keyword>
<feature type="domain" description="C2H2-type" evidence="8">
    <location>
        <begin position="221"/>
        <end position="260"/>
    </location>
</feature>
<evidence type="ECO:0000256" key="1">
    <source>
        <dbReference type="ARBA" id="ARBA00004123"/>
    </source>
</evidence>
<evidence type="ECO:0000256" key="5">
    <source>
        <dbReference type="ARBA" id="ARBA00022833"/>
    </source>
</evidence>
<evidence type="ECO:0000256" key="7">
    <source>
        <dbReference type="PROSITE-ProRule" id="PRU00042"/>
    </source>
</evidence>
<dbReference type="FunFam" id="3.30.160.60:FF:000110">
    <property type="entry name" value="Zinc finger protein-like"/>
    <property type="match status" value="1"/>
</dbReference>
<protein>
    <recommendedName>
        <fullName evidence="8">C2H2-type domain-containing protein</fullName>
    </recommendedName>
</protein>
<accession>A0A5E4QWS2</accession>
<dbReference type="FunFam" id="3.30.160.60:FF:001182">
    <property type="entry name" value="Zinc finger, C2H2 type"/>
    <property type="match status" value="1"/>
</dbReference>
<dbReference type="Proteomes" id="UP000324832">
    <property type="component" value="Unassembled WGS sequence"/>
</dbReference>
<dbReference type="EMBL" id="FZQP02005877">
    <property type="protein sequence ID" value="VVD02192.1"/>
    <property type="molecule type" value="Genomic_DNA"/>
</dbReference>
<evidence type="ECO:0000259" key="8">
    <source>
        <dbReference type="PROSITE" id="PS50157"/>
    </source>
</evidence>
<reference evidence="9 10" key="1">
    <citation type="submission" date="2017-07" db="EMBL/GenBank/DDBJ databases">
        <authorList>
            <person name="Talla V."/>
            <person name="Backstrom N."/>
        </authorList>
    </citation>
    <scope>NUCLEOTIDE SEQUENCE [LARGE SCALE GENOMIC DNA]</scope>
</reference>
<feature type="domain" description="C2H2-type" evidence="8">
    <location>
        <begin position="261"/>
        <end position="288"/>
    </location>
</feature>
<keyword evidence="10" id="KW-1185">Reference proteome</keyword>
<dbReference type="GO" id="GO:0000981">
    <property type="term" value="F:DNA-binding transcription factor activity, RNA polymerase II-specific"/>
    <property type="evidence" value="ECO:0007669"/>
    <property type="project" value="TreeGrafter"/>
</dbReference>
<dbReference type="GO" id="GO:0008270">
    <property type="term" value="F:zinc ion binding"/>
    <property type="evidence" value="ECO:0007669"/>
    <property type="project" value="UniProtKB-KW"/>
</dbReference>
<keyword evidence="4 7" id="KW-0863">Zinc-finger</keyword>
<evidence type="ECO:0000256" key="3">
    <source>
        <dbReference type="ARBA" id="ARBA00022737"/>
    </source>
</evidence>
<feature type="domain" description="C2H2-type" evidence="8">
    <location>
        <begin position="18"/>
        <end position="46"/>
    </location>
</feature>
<dbReference type="SMART" id="SM00355">
    <property type="entry name" value="ZnF_C2H2"/>
    <property type="match status" value="5"/>
</dbReference>